<gene>
    <name evidence="1" type="ORF">APZ42_027459</name>
</gene>
<evidence type="ECO:0000313" key="1">
    <source>
        <dbReference type="EMBL" id="KZS08736.1"/>
    </source>
</evidence>
<name>A0A0N8CF55_9CRUS</name>
<comment type="caution">
    <text evidence="1">The sequence shown here is derived from an EMBL/GenBank/DDBJ whole genome shotgun (WGS) entry which is preliminary data.</text>
</comment>
<organism evidence="1 2">
    <name type="scientific">Daphnia magna</name>
    <dbReference type="NCBI Taxonomy" id="35525"/>
    <lineage>
        <taxon>Eukaryota</taxon>
        <taxon>Metazoa</taxon>
        <taxon>Ecdysozoa</taxon>
        <taxon>Arthropoda</taxon>
        <taxon>Crustacea</taxon>
        <taxon>Branchiopoda</taxon>
        <taxon>Diplostraca</taxon>
        <taxon>Cladocera</taxon>
        <taxon>Anomopoda</taxon>
        <taxon>Daphniidae</taxon>
        <taxon>Daphnia</taxon>
    </lineage>
</organism>
<dbReference type="Proteomes" id="UP000076858">
    <property type="component" value="Unassembled WGS sequence"/>
</dbReference>
<keyword evidence="2" id="KW-1185">Reference proteome</keyword>
<sequence>MGEKRHSVQLHRHILPMHLFAPFMHANKPTVTEHPTYFSYLPSLFSRRYANQQVLRGATYIQSGLKRITVRI</sequence>
<accession>A0A0N8CF55</accession>
<evidence type="ECO:0000313" key="2">
    <source>
        <dbReference type="Proteomes" id="UP000076858"/>
    </source>
</evidence>
<reference evidence="1 2" key="1">
    <citation type="submission" date="2016-03" db="EMBL/GenBank/DDBJ databases">
        <title>EvidentialGene: Evidence-directed Construction of Genes on Genomes.</title>
        <authorList>
            <person name="Gilbert D.G."/>
            <person name="Choi J.-H."/>
            <person name="Mockaitis K."/>
            <person name="Colbourne J."/>
            <person name="Pfrender M."/>
        </authorList>
    </citation>
    <scope>NUCLEOTIDE SEQUENCE [LARGE SCALE GENOMIC DNA]</scope>
    <source>
        <strain evidence="1 2">Xinb3</strain>
        <tissue evidence="1">Complete organism</tissue>
    </source>
</reference>
<protein>
    <submittedName>
        <fullName evidence="1">Uncharacterized protein</fullName>
    </submittedName>
</protein>
<dbReference type="AlphaFoldDB" id="A0A0N8CF55"/>
<dbReference type="EMBL" id="LRGB01002190">
    <property type="protein sequence ID" value="KZS08736.1"/>
    <property type="molecule type" value="Genomic_DNA"/>
</dbReference>
<proteinExistence type="predicted"/>